<dbReference type="InterPro" id="IPR006439">
    <property type="entry name" value="HAD-SF_hydro_IA"/>
</dbReference>
<reference evidence="5 6" key="1">
    <citation type="journal article" date="2011" name="J. Bacteriol.">
        <title>Complete Genome Sequence of the Aerobic Marine Methanotroph Methylomonas methanica MC09.</title>
        <authorList>
            <person name="Boden R."/>
            <person name="Cunliffe M."/>
            <person name="Scanlan J."/>
            <person name="Moussard H."/>
            <person name="Kits K.D."/>
            <person name="Klotz M.G."/>
            <person name="Jetten M.S."/>
            <person name="Vuilleumier S."/>
            <person name="Han J."/>
            <person name="Peters L."/>
            <person name="Mikhailova N."/>
            <person name="Teshima H."/>
            <person name="Tapia R."/>
            <person name="Kyrpides N."/>
            <person name="Ivanova N."/>
            <person name="Pagani I."/>
            <person name="Cheng J.F."/>
            <person name="Goodwin L."/>
            <person name="Han C."/>
            <person name="Hauser L."/>
            <person name="Land M.L."/>
            <person name="Lapidus A."/>
            <person name="Lucas S."/>
            <person name="Pitluck S."/>
            <person name="Woyke T."/>
            <person name="Stein L."/>
            <person name="Murrell J.C."/>
        </authorList>
    </citation>
    <scope>NUCLEOTIDE SEQUENCE [LARGE SCALE GENOMIC DNA]</scope>
    <source>
        <strain evidence="5 6">MC09</strain>
    </source>
</reference>
<dbReference type="HOGENOM" id="CLU_045011_13_2_6"/>
<dbReference type="Pfam" id="PF00702">
    <property type="entry name" value="Hydrolase"/>
    <property type="match status" value="1"/>
</dbReference>
<evidence type="ECO:0000313" key="6">
    <source>
        <dbReference type="Proteomes" id="UP000008888"/>
    </source>
</evidence>
<dbReference type="NCBIfam" id="TIGR01509">
    <property type="entry name" value="HAD-SF-IA-v3"/>
    <property type="match status" value="1"/>
</dbReference>
<dbReference type="KEGG" id="mmt:Metme_2115"/>
<dbReference type="eggNOG" id="COG0637">
    <property type="taxonomic scope" value="Bacteria"/>
</dbReference>
<dbReference type="InterPro" id="IPR023198">
    <property type="entry name" value="PGP-like_dom2"/>
</dbReference>
<keyword evidence="4" id="KW-0460">Magnesium</keyword>
<dbReference type="AlphaFoldDB" id="G0A6P9"/>
<gene>
    <name evidence="5" type="ordered locus">Metme_2115</name>
</gene>
<evidence type="ECO:0000256" key="1">
    <source>
        <dbReference type="ARBA" id="ARBA00001946"/>
    </source>
</evidence>
<sequence>MTDICIIFDLDGTLVDSEGLCNQAFLDLLPQLDDTLPSLVDRYRGRKLAPILADLEQRLELKLPNGFERDYRQRVAELFAKDLKPVPGVVEMLVSTRLPKCVASSGPVSKIQQALQVSGLESYFGDCIFSAYEVGSWKPEPGLFHFAADAMGFPPKQCAVVEDSDVGIAAAVAAGMRPFQYLASDIPPYRAEDRVVFGNMVQLSPLLAEFANMA</sequence>
<evidence type="ECO:0000256" key="4">
    <source>
        <dbReference type="ARBA" id="ARBA00022842"/>
    </source>
</evidence>
<dbReference type="SFLD" id="SFLDS00003">
    <property type="entry name" value="Haloacid_Dehalogenase"/>
    <property type="match status" value="1"/>
</dbReference>
<comment type="similarity">
    <text evidence="2">Belongs to the HAD-like hydrolase superfamily. CbbY/CbbZ/Gph/YieH family.</text>
</comment>
<dbReference type="SFLD" id="SFLDG01129">
    <property type="entry name" value="C1.5:_HAD__Beta-PGM__Phosphata"/>
    <property type="match status" value="1"/>
</dbReference>
<reference evidence="6" key="3">
    <citation type="submission" date="2011-05" db="EMBL/GenBank/DDBJ databases">
        <title>Complete sequence of Methylomonas methanica MC09.</title>
        <authorList>
            <consortium name="US DOE Joint Genome Institute"/>
            <person name="Lucas S."/>
            <person name="Han J."/>
            <person name="Lapidus A."/>
            <person name="Cheng J.-F."/>
            <person name="Goodwin L."/>
            <person name="Pitluck S."/>
            <person name="Peters L."/>
            <person name="Mikhailova N."/>
            <person name="Teshima H."/>
            <person name="Han C."/>
            <person name="Tapia R."/>
            <person name="Land M."/>
            <person name="Hauser L."/>
            <person name="Kyrpides N."/>
            <person name="Ivanova N."/>
            <person name="Pagani I."/>
            <person name="Stein L."/>
            <person name="Woyke T."/>
        </authorList>
    </citation>
    <scope>NUCLEOTIDE SEQUENCE [LARGE SCALE GENOMIC DNA]</scope>
    <source>
        <strain evidence="6">MC09</strain>
    </source>
</reference>
<keyword evidence="5" id="KW-0378">Hydrolase</keyword>
<dbReference type="OrthoDB" id="9800058at2"/>
<comment type="cofactor">
    <cofactor evidence="1">
        <name>Mg(2+)</name>
        <dbReference type="ChEBI" id="CHEBI:18420"/>
    </cofactor>
</comment>
<organism evidence="5 6">
    <name type="scientific">Methylomonas methanica (strain DSM 25384 / MC09)</name>
    <dbReference type="NCBI Taxonomy" id="857087"/>
    <lineage>
        <taxon>Bacteria</taxon>
        <taxon>Pseudomonadati</taxon>
        <taxon>Pseudomonadota</taxon>
        <taxon>Gammaproteobacteria</taxon>
        <taxon>Methylococcales</taxon>
        <taxon>Methylococcaceae</taxon>
        <taxon>Methylomonas</taxon>
    </lineage>
</organism>
<name>G0A6P9_METMM</name>
<dbReference type="STRING" id="857087.Metme_2115"/>
<dbReference type="Gene3D" id="1.10.150.240">
    <property type="entry name" value="Putative phosphatase, domain 2"/>
    <property type="match status" value="1"/>
</dbReference>
<keyword evidence="3" id="KW-0479">Metal-binding</keyword>
<dbReference type="PANTHER" id="PTHR46193:SF10">
    <property type="entry name" value="6-PHOSPHOGLUCONATE PHOSPHATASE"/>
    <property type="match status" value="1"/>
</dbReference>
<keyword evidence="6" id="KW-1185">Reference proteome</keyword>
<dbReference type="InterPro" id="IPR051600">
    <property type="entry name" value="Beta-PGM-like"/>
</dbReference>
<dbReference type="PRINTS" id="PR00413">
    <property type="entry name" value="HADHALOGNASE"/>
</dbReference>
<protein>
    <submittedName>
        <fullName evidence="5">HAD-superfamily hydrolase, subfamily IA, variant 3</fullName>
    </submittedName>
</protein>
<accession>G0A6P9</accession>
<reference key="2">
    <citation type="submission" date="2011-05" db="EMBL/GenBank/DDBJ databases">
        <title>Complete genome sequence of the aerobic marine methanotroph Methylomonas methanica MC09.</title>
        <authorList>
            <person name="Boden R."/>
            <person name="Cunliffe M."/>
            <person name="Scanlan J."/>
            <person name="Moussard H."/>
            <person name="Kits K.D."/>
            <person name="Klotz M."/>
            <person name="Jetten M."/>
            <person name="Vuilleumier S."/>
            <person name="Han J."/>
            <person name="Peters L."/>
            <person name="Mikhailova N."/>
            <person name="Teshima H."/>
            <person name="Tapia R."/>
            <person name="Kyrpides N."/>
            <person name="Ivanova N."/>
            <person name="Pagani I."/>
            <person name="Cheng J.-F."/>
            <person name="Goodwin L."/>
            <person name="Han C."/>
            <person name="Hauser L."/>
            <person name="Land M."/>
            <person name="Lapidus A."/>
            <person name="Lucas S."/>
            <person name="Pitluck S."/>
            <person name="Woyke T."/>
            <person name="Stein L.Y."/>
            <person name="Murrell C."/>
        </authorList>
    </citation>
    <scope>NUCLEOTIDE SEQUENCE</scope>
    <source>
        <strain>MC09</strain>
    </source>
</reference>
<proteinExistence type="inferred from homology"/>
<dbReference type="Proteomes" id="UP000008888">
    <property type="component" value="Chromosome"/>
</dbReference>
<dbReference type="SUPFAM" id="SSF56784">
    <property type="entry name" value="HAD-like"/>
    <property type="match status" value="1"/>
</dbReference>
<dbReference type="InterPro" id="IPR023214">
    <property type="entry name" value="HAD_sf"/>
</dbReference>
<dbReference type="Gene3D" id="3.40.50.1000">
    <property type="entry name" value="HAD superfamily/HAD-like"/>
    <property type="match status" value="1"/>
</dbReference>
<evidence type="ECO:0000313" key="5">
    <source>
        <dbReference type="EMBL" id="AEG00520.1"/>
    </source>
</evidence>
<dbReference type="InterPro" id="IPR036412">
    <property type="entry name" value="HAD-like_sf"/>
</dbReference>
<evidence type="ECO:0000256" key="3">
    <source>
        <dbReference type="ARBA" id="ARBA00022723"/>
    </source>
</evidence>
<evidence type="ECO:0000256" key="2">
    <source>
        <dbReference type="ARBA" id="ARBA00006171"/>
    </source>
</evidence>
<dbReference type="GO" id="GO:0046872">
    <property type="term" value="F:metal ion binding"/>
    <property type="evidence" value="ECO:0007669"/>
    <property type="project" value="UniProtKB-KW"/>
</dbReference>
<dbReference type="PANTHER" id="PTHR46193">
    <property type="entry name" value="6-PHOSPHOGLUCONATE PHOSPHATASE"/>
    <property type="match status" value="1"/>
</dbReference>
<dbReference type="RefSeq" id="WP_013818764.1">
    <property type="nucleotide sequence ID" value="NC_015572.1"/>
</dbReference>
<dbReference type="EMBL" id="CP002738">
    <property type="protein sequence ID" value="AEG00520.1"/>
    <property type="molecule type" value="Genomic_DNA"/>
</dbReference>
<dbReference type="GO" id="GO:0016787">
    <property type="term" value="F:hydrolase activity"/>
    <property type="evidence" value="ECO:0007669"/>
    <property type="project" value="UniProtKB-KW"/>
</dbReference>